<reference evidence="1" key="1">
    <citation type="submission" date="2020-04" db="EMBL/GenBank/DDBJ databases">
        <authorList>
            <person name="Chiriac C."/>
            <person name="Salcher M."/>
            <person name="Ghai R."/>
            <person name="Kavagutti S V."/>
        </authorList>
    </citation>
    <scope>NUCLEOTIDE SEQUENCE</scope>
</reference>
<gene>
    <name evidence="1" type="ORF">UFOVP540_23</name>
</gene>
<protein>
    <submittedName>
        <fullName evidence="1">Uncharacterized protein</fullName>
    </submittedName>
</protein>
<dbReference type="EMBL" id="LR796515">
    <property type="protein sequence ID" value="CAB4149387.1"/>
    <property type="molecule type" value="Genomic_DNA"/>
</dbReference>
<evidence type="ECO:0000313" key="1">
    <source>
        <dbReference type="EMBL" id="CAB4149387.1"/>
    </source>
</evidence>
<name>A0A6J5MU97_9CAUD</name>
<proteinExistence type="predicted"/>
<accession>A0A6J5MU97</accession>
<sequence length="64" mass="6992">MGYAEFHTVDGWVNVEDVPMFDTLNCQLCNEPTMASDIVADIIIKDGALSVGAWQCRKCKAVNG</sequence>
<organism evidence="1">
    <name type="scientific">uncultured Caudovirales phage</name>
    <dbReference type="NCBI Taxonomy" id="2100421"/>
    <lineage>
        <taxon>Viruses</taxon>
        <taxon>Duplodnaviria</taxon>
        <taxon>Heunggongvirae</taxon>
        <taxon>Uroviricota</taxon>
        <taxon>Caudoviricetes</taxon>
        <taxon>Peduoviridae</taxon>
        <taxon>Maltschvirus</taxon>
        <taxon>Maltschvirus maltsch</taxon>
    </lineage>
</organism>